<dbReference type="STRING" id="1561998.A0A1I7TYZ3"/>
<dbReference type="AlphaFoldDB" id="A0A1I7TYZ3"/>
<dbReference type="Gene3D" id="1.20.1070.10">
    <property type="entry name" value="Rhodopsin 7-helix transmembrane proteins"/>
    <property type="match status" value="1"/>
</dbReference>
<organism evidence="2 3">
    <name type="scientific">Caenorhabditis tropicalis</name>
    <dbReference type="NCBI Taxonomy" id="1561998"/>
    <lineage>
        <taxon>Eukaryota</taxon>
        <taxon>Metazoa</taxon>
        <taxon>Ecdysozoa</taxon>
        <taxon>Nematoda</taxon>
        <taxon>Chromadorea</taxon>
        <taxon>Rhabditida</taxon>
        <taxon>Rhabditina</taxon>
        <taxon>Rhabditomorpha</taxon>
        <taxon>Rhabditoidea</taxon>
        <taxon>Rhabditidae</taxon>
        <taxon>Peloderinae</taxon>
        <taxon>Caenorhabditis</taxon>
    </lineage>
</organism>
<evidence type="ECO:0000313" key="3">
    <source>
        <dbReference type="WBParaSite" id="Csp11.Scaffold629.g13196.t1"/>
    </source>
</evidence>
<keyword evidence="1" id="KW-1133">Transmembrane helix</keyword>
<dbReference type="PANTHER" id="PTHR35193:SF7">
    <property type="entry name" value="PERMEABILITY-DETERMINING TRANSCRIPTION FACTOR"/>
    <property type="match status" value="1"/>
</dbReference>
<feature type="transmembrane region" description="Helical" evidence="1">
    <location>
        <begin position="45"/>
        <end position="70"/>
    </location>
</feature>
<evidence type="ECO:0000256" key="1">
    <source>
        <dbReference type="SAM" id="Phobius"/>
    </source>
</evidence>
<dbReference type="eggNOG" id="ENOG502TG4R">
    <property type="taxonomic scope" value="Eukaryota"/>
</dbReference>
<feature type="transmembrane region" description="Helical" evidence="1">
    <location>
        <begin position="6"/>
        <end position="25"/>
    </location>
</feature>
<evidence type="ECO:0000313" key="2">
    <source>
        <dbReference type="Proteomes" id="UP000095282"/>
    </source>
</evidence>
<accession>A0A1I7TYZ3</accession>
<dbReference type="PANTHER" id="PTHR35193">
    <property type="entry name" value="MUCIN 13A, CELL SURFACE-ASSOCIATED-RELATED"/>
    <property type="match status" value="1"/>
</dbReference>
<protein>
    <submittedName>
        <fullName evidence="3">G_PROTEIN_RECEP_F1_2 domain-containing protein</fullName>
    </submittedName>
</protein>
<keyword evidence="1" id="KW-0472">Membrane</keyword>
<reference evidence="3" key="1">
    <citation type="submission" date="2016-11" db="UniProtKB">
        <authorList>
            <consortium name="WormBaseParasite"/>
        </authorList>
    </citation>
    <scope>IDENTIFICATION</scope>
</reference>
<keyword evidence="2" id="KW-1185">Reference proteome</keyword>
<sequence length="110" mass="12307">MTSPPAALSIGLVIPFILTLIIAVFDTSFFERNDSFCWVRPDYIVYAVVIPIVLPIINGLMCSTFAIYKLFFQAKRGLASKETAHYDAEFWSKVVGLLIMQVAMGLPWVS</sequence>
<name>A0A1I7TYZ3_9PELO</name>
<keyword evidence="1" id="KW-0812">Transmembrane</keyword>
<proteinExistence type="predicted"/>
<dbReference type="Proteomes" id="UP000095282">
    <property type="component" value="Unplaced"/>
</dbReference>
<dbReference type="WBParaSite" id="Csp11.Scaffold629.g13196.t1">
    <property type="protein sequence ID" value="Csp11.Scaffold629.g13196.t1"/>
    <property type="gene ID" value="Csp11.Scaffold629.g13196"/>
</dbReference>